<dbReference type="Gene3D" id="1.10.10.10">
    <property type="entry name" value="Winged helix-like DNA-binding domain superfamily/Winged helix DNA-binding domain"/>
    <property type="match status" value="1"/>
</dbReference>
<dbReference type="EMBL" id="CP016268">
    <property type="protein sequence ID" value="ANO53021.1"/>
    <property type="molecule type" value="Genomic_DNA"/>
</dbReference>
<organism evidence="2 3">
    <name type="scientific">Woeseia oceani</name>
    <dbReference type="NCBI Taxonomy" id="1548547"/>
    <lineage>
        <taxon>Bacteria</taxon>
        <taxon>Pseudomonadati</taxon>
        <taxon>Pseudomonadota</taxon>
        <taxon>Gammaproteobacteria</taxon>
        <taxon>Woeseiales</taxon>
        <taxon>Woeseiaceae</taxon>
        <taxon>Woeseia</taxon>
    </lineage>
</organism>
<protein>
    <submittedName>
        <fullName evidence="2">Transcriptional regulator</fullName>
    </submittedName>
</protein>
<sequence length="103" mass="11769">MDKVFQALASAARREMLDIVRDQPGCSVADVCRHFDVSRIAVMKHLNILETAGLLISEKKGRHRCLYFNTVPIQMIHERWTSEFSSLWAGKLTAFKYRLEGAS</sequence>
<dbReference type="PANTHER" id="PTHR38600">
    <property type="entry name" value="TRANSCRIPTIONAL REGULATORY PROTEIN"/>
    <property type="match status" value="1"/>
</dbReference>
<dbReference type="Proteomes" id="UP000092695">
    <property type="component" value="Chromosome"/>
</dbReference>
<dbReference type="OrthoDB" id="46768at2"/>
<evidence type="ECO:0000313" key="3">
    <source>
        <dbReference type="Proteomes" id="UP000092695"/>
    </source>
</evidence>
<feature type="domain" description="HTH arsR-type" evidence="1">
    <location>
        <begin position="1"/>
        <end position="88"/>
    </location>
</feature>
<dbReference type="KEGG" id="woc:BA177_05370"/>
<dbReference type="InterPro" id="IPR011991">
    <property type="entry name" value="ArsR-like_HTH"/>
</dbReference>
<name>A0A193LKQ7_9GAMM</name>
<proteinExistence type="predicted"/>
<dbReference type="STRING" id="1548547.BA177_05370"/>
<dbReference type="SUPFAM" id="SSF46785">
    <property type="entry name" value="Winged helix' DNA-binding domain"/>
    <property type="match status" value="1"/>
</dbReference>
<dbReference type="InterPro" id="IPR001845">
    <property type="entry name" value="HTH_ArsR_DNA-bd_dom"/>
</dbReference>
<keyword evidence="3" id="KW-1185">Reference proteome</keyword>
<dbReference type="AlphaFoldDB" id="A0A193LKQ7"/>
<dbReference type="Pfam" id="PF01022">
    <property type="entry name" value="HTH_5"/>
    <property type="match status" value="1"/>
</dbReference>
<accession>A0A193LKQ7</accession>
<dbReference type="SMART" id="SM00418">
    <property type="entry name" value="HTH_ARSR"/>
    <property type="match status" value="1"/>
</dbReference>
<dbReference type="InterPro" id="IPR036388">
    <property type="entry name" value="WH-like_DNA-bd_sf"/>
</dbReference>
<evidence type="ECO:0000259" key="1">
    <source>
        <dbReference type="PROSITE" id="PS50987"/>
    </source>
</evidence>
<dbReference type="CDD" id="cd00090">
    <property type="entry name" value="HTH_ARSR"/>
    <property type="match status" value="1"/>
</dbReference>
<dbReference type="PROSITE" id="PS50987">
    <property type="entry name" value="HTH_ARSR_2"/>
    <property type="match status" value="1"/>
</dbReference>
<dbReference type="PANTHER" id="PTHR38600:SF1">
    <property type="entry name" value="TRANSCRIPTIONAL REGULATORY PROTEIN"/>
    <property type="match status" value="1"/>
</dbReference>
<dbReference type="InterPro" id="IPR036390">
    <property type="entry name" value="WH_DNA-bd_sf"/>
</dbReference>
<dbReference type="GO" id="GO:0003700">
    <property type="term" value="F:DNA-binding transcription factor activity"/>
    <property type="evidence" value="ECO:0007669"/>
    <property type="project" value="InterPro"/>
</dbReference>
<gene>
    <name evidence="2" type="ORF">BA177_05370</name>
</gene>
<reference evidence="2 3" key="1">
    <citation type="submission" date="2016-06" db="EMBL/GenBank/DDBJ databases">
        <title>Complete genome sequence of a deep-branching marine Gamma Proteobacterium Woeseia oceani type strain XK5.</title>
        <authorList>
            <person name="Mu D."/>
            <person name="Du Z."/>
        </authorList>
    </citation>
    <scope>NUCLEOTIDE SEQUENCE [LARGE SCALE GENOMIC DNA]</scope>
    <source>
        <strain evidence="2 3">XK5</strain>
    </source>
</reference>
<evidence type="ECO:0000313" key="2">
    <source>
        <dbReference type="EMBL" id="ANO53021.1"/>
    </source>
</evidence>